<keyword evidence="1" id="KW-0378">Hydrolase</keyword>
<organism evidence="3 4">
    <name type="scientific">Thalassotalea euphylliae</name>
    <dbReference type="NCBI Taxonomy" id="1655234"/>
    <lineage>
        <taxon>Bacteria</taxon>
        <taxon>Pseudomonadati</taxon>
        <taxon>Pseudomonadota</taxon>
        <taxon>Gammaproteobacteria</taxon>
        <taxon>Alteromonadales</taxon>
        <taxon>Colwelliaceae</taxon>
        <taxon>Thalassotalea</taxon>
    </lineage>
</organism>
<dbReference type="PROSITE" id="PS00383">
    <property type="entry name" value="TYR_PHOSPHATASE_1"/>
    <property type="match status" value="1"/>
</dbReference>
<feature type="domain" description="Tyrosine specific protein phosphatases" evidence="2">
    <location>
        <begin position="7"/>
        <end position="87"/>
    </location>
</feature>
<evidence type="ECO:0000313" key="4">
    <source>
        <dbReference type="Proteomes" id="UP000256899"/>
    </source>
</evidence>
<dbReference type="EMBL" id="QUOT01000001">
    <property type="protein sequence ID" value="REL29895.1"/>
    <property type="molecule type" value="Genomic_DNA"/>
</dbReference>
<keyword evidence="4" id="KW-1185">Reference proteome</keyword>
<reference evidence="4" key="1">
    <citation type="submission" date="2018-08" db="EMBL/GenBank/DDBJ databases">
        <title>Thalassotalea euphylliae genome.</title>
        <authorList>
            <person name="Summers S."/>
            <person name="Rice S.A."/>
            <person name="Freckelton M.L."/>
            <person name="Nedved B.T."/>
            <person name="Hadfield M.G."/>
        </authorList>
    </citation>
    <scope>NUCLEOTIDE SEQUENCE [LARGE SCALE GENOMIC DNA]</scope>
    <source>
        <strain evidence="4">H3</strain>
    </source>
</reference>
<name>A0A3E0U0Z4_9GAMM</name>
<dbReference type="Pfam" id="PF22784">
    <property type="entry name" value="PTP-SAK"/>
    <property type="match status" value="1"/>
</dbReference>
<dbReference type="InterPro" id="IPR057023">
    <property type="entry name" value="PTP-SAK"/>
</dbReference>
<dbReference type="GO" id="GO:0016791">
    <property type="term" value="F:phosphatase activity"/>
    <property type="evidence" value="ECO:0007669"/>
    <property type="project" value="UniProtKB-ARBA"/>
</dbReference>
<comment type="caution">
    <text evidence="3">The sequence shown here is derived from an EMBL/GenBank/DDBJ whole genome shotgun (WGS) entry which is preliminary data.</text>
</comment>
<dbReference type="Gene3D" id="3.90.190.10">
    <property type="entry name" value="Protein tyrosine phosphatase superfamily"/>
    <property type="match status" value="1"/>
</dbReference>
<sequence length="96" mass="10748">MRNEAKVSYIYLTKQLQHAEIKKHFWGHESSILNNQGAVAVHCKGGSGRTGLVIALLLLQLGYNKSEVVEMVQAIRPKALVNPSQKAFFERFQPIA</sequence>
<dbReference type="Proteomes" id="UP000256899">
    <property type="component" value="Unassembled WGS sequence"/>
</dbReference>
<dbReference type="InterPro" id="IPR016130">
    <property type="entry name" value="Tyr_Pase_AS"/>
</dbReference>
<evidence type="ECO:0000259" key="2">
    <source>
        <dbReference type="PROSITE" id="PS50056"/>
    </source>
</evidence>
<accession>A0A3E0U0Z4</accession>
<dbReference type="PANTHER" id="PTHR23339">
    <property type="entry name" value="TYROSINE SPECIFIC PROTEIN PHOSPHATASE AND DUAL SPECIFICITY PROTEIN PHOSPHATASE"/>
    <property type="match status" value="1"/>
</dbReference>
<protein>
    <recommendedName>
        <fullName evidence="2">Tyrosine specific protein phosphatases domain-containing protein</fullName>
    </recommendedName>
</protein>
<dbReference type="PROSITE" id="PS50056">
    <property type="entry name" value="TYR_PHOSPHATASE_2"/>
    <property type="match status" value="1"/>
</dbReference>
<dbReference type="AlphaFoldDB" id="A0A3E0U0Z4"/>
<dbReference type="InterPro" id="IPR050561">
    <property type="entry name" value="PTP"/>
</dbReference>
<dbReference type="InterPro" id="IPR029021">
    <property type="entry name" value="Prot-tyrosine_phosphatase-like"/>
</dbReference>
<dbReference type="InterPro" id="IPR000387">
    <property type="entry name" value="Tyr_Pase_dom"/>
</dbReference>
<evidence type="ECO:0000313" key="3">
    <source>
        <dbReference type="EMBL" id="REL29895.1"/>
    </source>
</evidence>
<evidence type="ECO:0000256" key="1">
    <source>
        <dbReference type="ARBA" id="ARBA00022801"/>
    </source>
</evidence>
<gene>
    <name evidence="3" type="ORF">DXX94_03795</name>
</gene>
<proteinExistence type="predicted"/>
<dbReference type="SUPFAM" id="SSF52799">
    <property type="entry name" value="(Phosphotyrosine protein) phosphatases II"/>
    <property type="match status" value="1"/>
</dbReference>